<accession>A0AA43QEV6</accession>
<evidence type="ECO:0000313" key="2">
    <source>
        <dbReference type="EMBL" id="MDI1485301.1"/>
    </source>
</evidence>
<dbReference type="CDD" id="cd20546">
    <property type="entry name" value="CYCLIN_SpCG1C_ScCTK2-like_rpt2"/>
    <property type="match status" value="1"/>
</dbReference>
<dbReference type="GO" id="GO:0008422">
    <property type="term" value="F:beta-glucosidase activity"/>
    <property type="evidence" value="ECO:0007669"/>
    <property type="project" value="UniProtKB-EC"/>
</dbReference>
<keyword evidence="2" id="KW-0326">Glycosidase</keyword>
<proteinExistence type="predicted"/>
<sequence>MAPSHTTVTTADGHLDAAAAALFGACKIEDTLKKSKEILCAAYNMKLSPSERLTTDDPMFEQHSKTIIGLERLMLEASSFDFRNRHPQRLVLKLCNQYQLGQTPIARTAYNICLDLYRTFAPLKQTSFTMALASVELACRVHDHDLPDDFLDQPGRDQLYYRLQISRKEVLETLFDLLDLYSDNKPSTLVGPGYAVDRFLQVRIALNQEAPAQSLFAHKDPPASKPSARENTKSKSSSRPLVNGTKGERSDGSYRISKHRSSPTSPKKNGGSVLSPTSPASIATHGSKPGLKEGTVRFMLNARKASDEKAFVADYFREEVEEYTVEVPRESERRRR</sequence>
<feature type="compositionally biased region" description="Basic and acidic residues" evidence="1">
    <location>
        <begin position="217"/>
        <end position="233"/>
    </location>
</feature>
<feature type="region of interest" description="Disordered" evidence="1">
    <location>
        <begin position="213"/>
        <end position="293"/>
    </location>
</feature>
<dbReference type="GO" id="GO:0006357">
    <property type="term" value="P:regulation of transcription by RNA polymerase II"/>
    <property type="evidence" value="ECO:0007669"/>
    <property type="project" value="InterPro"/>
</dbReference>
<evidence type="ECO:0000256" key="1">
    <source>
        <dbReference type="SAM" id="MobiDB-lite"/>
    </source>
</evidence>
<dbReference type="GO" id="GO:0016538">
    <property type="term" value="F:cyclin-dependent protein serine/threonine kinase regulator activity"/>
    <property type="evidence" value="ECO:0007669"/>
    <property type="project" value="InterPro"/>
</dbReference>
<dbReference type="InterPro" id="IPR043198">
    <property type="entry name" value="Cyclin/Ssn8"/>
</dbReference>
<keyword evidence="3" id="KW-1185">Reference proteome</keyword>
<evidence type="ECO:0000313" key="3">
    <source>
        <dbReference type="Proteomes" id="UP001161017"/>
    </source>
</evidence>
<dbReference type="Gene3D" id="1.10.472.10">
    <property type="entry name" value="Cyclin-like"/>
    <property type="match status" value="2"/>
</dbReference>
<name>A0AA43QEV6_9LECA</name>
<dbReference type="Proteomes" id="UP001161017">
    <property type="component" value="Unassembled WGS sequence"/>
</dbReference>
<organism evidence="2 3">
    <name type="scientific">Ramalina farinacea</name>
    <dbReference type="NCBI Taxonomy" id="258253"/>
    <lineage>
        <taxon>Eukaryota</taxon>
        <taxon>Fungi</taxon>
        <taxon>Dikarya</taxon>
        <taxon>Ascomycota</taxon>
        <taxon>Pezizomycotina</taxon>
        <taxon>Lecanoromycetes</taxon>
        <taxon>OSLEUM clade</taxon>
        <taxon>Lecanoromycetidae</taxon>
        <taxon>Lecanorales</taxon>
        <taxon>Lecanorineae</taxon>
        <taxon>Ramalinaceae</taxon>
        <taxon>Ramalina</taxon>
    </lineage>
</organism>
<keyword evidence="2" id="KW-0378">Hydrolase</keyword>
<dbReference type="EC" id="3.2.1.21" evidence="2"/>
<reference evidence="2" key="1">
    <citation type="journal article" date="2023" name="Genome Biol. Evol.">
        <title>First Whole Genome Sequence and Flow Cytometry Genome Size Data for the Lichen-Forming Fungus Ramalina farinacea (Ascomycota).</title>
        <authorList>
            <person name="Llewellyn T."/>
            <person name="Mian S."/>
            <person name="Hill R."/>
            <person name="Leitch I.J."/>
            <person name="Gaya E."/>
        </authorList>
    </citation>
    <scope>NUCLEOTIDE SEQUENCE</scope>
    <source>
        <strain evidence="2">LIQ254RAFAR</strain>
    </source>
</reference>
<protein>
    <submittedName>
        <fullName evidence="2">RNA polymerase II C-terminal domain kinase beta subunit</fullName>
        <ecNumber evidence="2">3.2.1.21</ecNumber>
    </submittedName>
</protein>
<comment type="caution">
    <text evidence="2">The sequence shown here is derived from an EMBL/GenBank/DDBJ whole genome shotgun (WGS) entry which is preliminary data.</text>
</comment>
<keyword evidence="2" id="KW-0418">Kinase</keyword>
<dbReference type="EMBL" id="JAPUFD010000001">
    <property type="protein sequence ID" value="MDI1485301.1"/>
    <property type="molecule type" value="Genomic_DNA"/>
</dbReference>
<gene>
    <name evidence="2" type="primary">CTK2</name>
    <name evidence="2" type="ORF">OHK93_000438</name>
</gene>
<dbReference type="SUPFAM" id="SSF47954">
    <property type="entry name" value="Cyclin-like"/>
    <property type="match status" value="2"/>
</dbReference>
<dbReference type="PANTHER" id="PTHR10026">
    <property type="entry name" value="CYCLIN"/>
    <property type="match status" value="1"/>
</dbReference>
<dbReference type="InterPro" id="IPR036915">
    <property type="entry name" value="Cyclin-like_sf"/>
</dbReference>
<feature type="compositionally biased region" description="Polar residues" evidence="1">
    <location>
        <begin position="262"/>
        <end position="281"/>
    </location>
</feature>
<keyword evidence="2" id="KW-0808">Transferase</keyword>
<dbReference type="AlphaFoldDB" id="A0AA43QEV6"/>
<dbReference type="GO" id="GO:0016301">
    <property type="term" value="F:kinase activity"/>
    <property type="evidence" value="ECO:0007669"/>
    <property type="project" value="UniProtKB-KW"/>
</dbReference>